<dbReference type="InterPro" id="IPR056833">
    <property type="entry name" value="ARM_TT21_N"/>
</dbReference>
<feature type="domain" description="Tetratricopeptide repeat protein 21A/21B N-terminal ARM repeat" evidence="2">
    <location>
        <begin position="125"/>
        <end position="261"/>
    </location>
</feature>
<feature type="repeat" description="TPR" evidence="1">
    <location>
        <begin position="852"/>
        <end position="885"/>
    </location>
</feature>
<dbReference type="AlphaFoldDB" id="A0A1H8CM86"/>
<name>A0A1H8CM86_9PROT</name>
<dbReference type="Gene3D" id="1.25.40.10">
    <property type="entry name" value="Tetratricopeptide repeat domain"/>
    <property type="match status" value="5"/>
</dbReference>
<dbReference type="Pfam" id="PF25062">
    <property type="entry name" value="ARM_TT21_N"/>
    <property type="match status" value="1"/>
</dbReference>
<feature type="repeat" description="TPR" evidence="1">
    <location>
        <begin position="378"/>
        <end position="411"/>
    </location>
</feature>
<evidence type="ECO:0000313" key="4">
    <source>
        <dbReference type="Proteomes" id="UP000199459"/>
    </source>
</evidence>
<dbReference type="NCBIfam" id="TIGR02917">
    <property type="entry name" value="PEP_TPR_lipo"/>
    <property type="match status" value="1"/>
</dbReference>
<evidence type="ECO:0000313" key="3">
    <source>
        <dbReference type="EMBL" id="SEM96032.1"/>
    </source>
</evidence>
<dbReference type="SUPFAM" id="SSF48452">
    <property type="entry name" value="TPR-like"/>
    <property type="match status" value="4"/>
</dbReference>
<proteinExistence type="predicted"/>
<dbReference type="STRING" id="917.SAMN05216326_11058"/>
<dbReference type="InterPro" id="IPR019734">
    <property type="entry name" value="TPR_rpt"/>
</dbReference>
<dbReference type="PROSITE" id="PS50005">
    <property type="entry name" value="TPR"/>
    <property type="match status" value="7"/>
</dbReference>
<accession>A0A1H8CM86</accession>
<feature type="repeat" description="TPR" evidence="1">
    <location>
        <begin position="39"/>
        <end position="72"/>
    </location>
</feature>
<protein>
    <submittedName>
        <fullName evidence="3">Putative PEP-CTERM system TPR-repeat lipoprotein</fullName>
    </submittedName>
</protein>
<feature type="repeat" description="TPR" evidence="1">
    <location>
        <begin position="480"/>
        <end position="513"/>
    </location>
</feature>
<organism evidence="3 4">
    <name type="scientific">Nitrosomonas marina</name>
    <dbReference type="NCBI Taxonomy" id="917"/>
    <lineage>
        <taxon>Bacteria</taxon>
        <taxon>Pseudomonadati</taxon>
        <taxon>Pseudomonadota</taxon>
        <taxon>Betaproteobacteria</taxon>
        <taxon>Nitrosomonadales</taxon>
        <taxon>Nitrosomonadaceae</taxon>
        <taxon>Nitrosomonas</taxon>
    </lineage>
</organism>
<dbReference type="PANTHER" id="PTHR12558">
    <property type="entry name" value="CELL DIVISION CYCLE 16,23,27"/>
    <property type="match status" value="1"/>
</dbReference>
<keyword evidence="3" id="KW-0449">Lipoprotein</keyword>
<dbReference type="Pfam" id="PF13432">
    <property type="entry name" value="TPR_16"/>
    <property type="match status" value="3"/>
</dbReference>
<dbReference type="Pfam" id="PF13414">
    <property type="entry name" value="TPR_11"/>
    <property type="match status" value="1"/>
</dbReference>
<reference evidence="3 4" key="1">
    <citation type="submission" date="2016-10" db="EMBL/GenBank/DDBJ databases">
        <authorList>
            <person name="de Groot N.N."/>
        </authorList>
    </citation>
    <scope>NUCLEOTIDE SEQUENCE [LARGE SCALE GENOMIC DNA]</scope>
    <source>
        <strain evidence="3 4">Nm22</strain>
    </source>
</reference>
<dbReference type="Proteomes" id="UP000199459">
    <property type="component" value="Unassembled WGS sequence"/>
</dbReference>
<feature type="repeat" description="TPR" evidence="1">
    <location>
        <begin position="208"/>
        <end position="241"/>
    </location>
</feature>
<dbReference type="InterPro" id="IPR014266">
    <property type="entry name" value="PEP-CTERM_TPR_PrsT"/>
</dbReference>
<dbReference type="PANTHER" id="PTHR12558:SF13">
    <property type="entry name" value="CELL DIVISION CYCLE PROTEIN 27 HOMOLOG"/>
    <property type="match status" value="1"/>
</dbReference>
<feature type="repeat" description="TPR" evidence="1">
    <location>
        <begin position="73"/>
        <end position="106"/>
    </location>
</feature>
<sequence length="933" mass="103708">MHNLFSRYQQKCWLNEVKSALVCVLIILGLAACGETKDAETLITEALEYQKKGDVNAAIIQFKNAVQQEPDNAKARFLLGAVYQQHNDLLSAEKELNRALDLGMDAQTVLPVLYQVLFDLGKYQHLLETIEQNPAASSDKDSQVLLGNTFLVLMRNQEAKEIFDRLLAENPDSPDALIGLAKYALAEKDMVLASKYTDQAINKNPENLSAWTFKANMLRAQNKYKEALDAFSRVVQLAPNNANAYYNKATVEISLGQYDDAEKSIELAREIAPDNILLHQAQAFLDFHQGEHAKALNSIQTVLSAAPEHLPSVLLAGAIQLSLGSFIQAEQYLEQYLKNIPGNMYARKLMINALLKNNKTQQAIDYLEPALPVAQQDPQLLALAGEVYMRTGQYTKASEFYEKANKLAPNSAMLHTALGMTRLAMGDREQGIAELEMATDLDKGSPRAGILLVLTHFRANEFDKALSEINELEQSNPQNPLFHNLRGVAYMGKKDFAKARESFNKALSVQPEFFPAISNLARLDVLDQKPENAENRFKALLKKDDKNVQAMNALAALAISQGNVDEATQWLEMSSNKNPNVLDPALHLAAHYLNQGGQEKALLLARKLYGTYPNEPRVLELLGQVQLAQKNYSAALDSYEKLAAQLLDSAAAQLKIAEINAVMKDYAAADSALKKALFINPNFIQAKAAQARLAMLENNENKALSIAQRMQKEHADMPAGYALEGDLMMQLKRPEAAVAAYEKAFAVKQTSLLAIKIHTALTQSGKEAKAQAHISQWVTDNPHDIATRLYLANTFLNKNQYNDAAKEYEAILQNYPNQITSLNNLAWLYHQSNDPRALEYAQKAYEIAPGSPAIEDTFGWILAQKGELERALQLLKNAVSKEPDNATIQYHYAHTLAQTGKQSEARQILDKITKSDTAFPEISEARELLKQIQ</sequence>
<gene>
    <name evidence="3" type="ORF">SAMN05216325_10533</name>
</gene>
<dbReference type="PROSITE" id="PS51257">
    <property type="entry name" value="PROKAR_LIPOPROTEIN"/>
    <property type="match status" value="1"/>
</dbReference>
<dbReference type="EMBL" id="FOCP01000005">
    <property type="protein sequence ID" value="SEM96032.1"/>
    <property type="molecule type" value="Genomic_DNA"/>
</dbReference>
<evidence type="ECO:0000256" key="1">
    <source>
        <dbReference type="PROSITE-ProRule" id="PRU00339"/>
    </source>
</evidence>
<feature type="repeat" description="TPR" evidence="1">
    <location>
        <begin position="242"/>
        <end position="275"/>
    </location>
</feature>
<dbReference type="RefSeq" id="WP_177167672.1">
    <property type="nucleotide sequence ID" value="NZ_FOCP01000005.1"/>
</dbReference>
<dbReference type="InterPro" id="IPR011990">
    <property type="entry name" value="TPR-like_helical_dom_sf"/>
</dbReference>
<evidence type="ECO:0000259" key="2">
    <source>
        <dbReference type="Pfam" id="PF25062"/>
    </source>
</evidence>
<keyword evidence="1" id="KW-0802">TPR repeat</keyword>
<dbReference type="SMART" id="SM00028">
    <property type="entry name" value="TPR"/>
    <property type="match status" value="19"/>
</dbReference>
<dbReference type="Pfam" id="PF14559">
    <property type="entry name" value="TPR_19"/>
    <property type="match status" value="3"/>
</dbReference>